<dbReference type="RefSeq" id="WP_133397166.1">
    <property type="nucleotide sequence ID" value="NZ_SNAA01000012.1"/>
</dbReference>
<evidence type="ECO:0000313" key="2">
    <source>
        <dbReference type="EMBL" id="TDL78256.1"/>
    </source>
</evidence>
<comment type="caution">
    <text evidence="2">The sequence shown here is derived from an EMBL/GenBank/DDBJ whole genome shotgun (WGS) entry which is preliminary data.</text>
</comment>
<dbReference type="AlphaFoldDB" id="A0A4R6AAH1"/>
<evidence type="ECO:0000313" key="3">
    <source>
        <dbReference type="Proteomes" id="UP000295701"/>
    </source>
</evidence>
<feature type="transmembrane region" description="Helical" evidence="1">
    <location>
        <begin position="12"/>
        <end position="35"/>
    </location>
</feature>
<name>A0A4R6AAH1_9RHOB</name>
<feature type="transmembrane region" description="Helical" evidence="1">
    <location>
        <begin position="41"/>
        <end position="59"/>
    </location>
</feature>
<keyword evidence="1" id="KW-0472">Membrane</keyword>
<dbReference type="OrthoDB" id="7667013at2"/>
<proteinExistence type="predicted"/>
<reference evidence="2 3" key="1">
    <citation type="submission" date="2019-03" db="EMBL/GenBank/DDBJ databases">
        <title>Primorskyibacter sp. SS33 isolated from sediments.</title>
        <authorList>
            <person name="Xunke S."/>
        </authorList>
    </citation>
    <scope>NUCLEOTIDE SEQUENCE [LARGE SCALE GENOMIC DNA]</scope>
    <source>
        <strain evidence="2 3">SS33</strain>
    </source>
</reference>
<protein>
    <submittedName>
        <fullName evidence="2">NnrT protein</fullName>
    </submittedName>
</protein>
<dbReference type="Proteomes" id="UP000295701">
    <property type="component" value="Unassembled WGS sequence"/>
</dbReference>
<keyword evidence="1" id="KW-0812">Transmembrane</keyword>
<gene>
    <name evidence="2" type="ORF">E2L08_11150</name>
</gene>
<keyword evidence="3" id="KW-1185">Reference proteome</keyword>
<dbReference type="EMBL" id="SNAA01000012">
    <property type="protein sequence ID" value="TDL78256.1"/>
    <property type="molecule type" value="Genomic_DNA"/>
</dbReference>
<evidence type="ECO:0000256" key="1">
    <source>
        <dbReference type="SAM" id="Phobius"/>
    </source>
</evidence>
<keyword evidence="1" id="KW-1133">Transmembrane helix</keyword>
<accession>A0A4R6AAH1</accession>
<sequence length="77" mass="8146">MTRVTRITLMLWPFGAGAVAVNLFFATLIGSWLGLPVIPPAWAVVGGAALGWSATRPFARHIDRLIDIADGADKAEG</sequence>
<organism evidence="2 3">
    <name type="scientific">Palleronia sediminis</name>
    <dbReference type="NCBI Taxonomy" id="2547833"/>
    <lineage>
        <taxon>Bacteria</taxon>
        <taxon>Pseudomonadati</taxon>
        <taxon>Pseudomonadota</taxon>
        <taxon>Alphaproteobacteria</taxon>
        <taxon>Rhodobacterales</taxon>
        <taxon>Roseobacteraceae</taxon>
        <taxon>Palleronia</taxon>
    </lineage>
</organism>